<reference evidence="2 3" key="1">
    <citation type="submission" date="2023-03" db="EMBL/GenBank/DDBJ databases">
        <title>Fodinicurvata sp. CAU 1616 isolated from sea sendiment.</title>
        <authorList>
            <person name="Kim W."/>
        </authorList>
    </citation>
    <scope>NUCLEOTIDE SEQUENCE [LARGE SCALE GENOMIC DNA]</scope>
    <source>
        <strain evidence="2 3">CAU 1616</strain>
    </source>
</reference>
<dbReference type="RefSeq" id="WP_275820261.1">
    <property type="nucleotide sequence ID" value="NZ_JARHUD010000002.1"/>
</dbReference>
<keyword evidence="1" id="KW-1133">Transmembrane helix</keyword>
<dbReference type="Proteomes" id="UP001215503">
    <property type="component" value="Unassembled WGS sequence"/>
</dbReference>
<name>A0ABT5YJL9_9PROT</name>
<keyword evidence="1" id="KW-0812">Transmembrane</keyword>
<evidence type="ECO:0000256" key="1">
    <source>
        <dbReference type="SAM" id="Phobius"/>
    </source>
</evidence>
<gene>
    <name evidence="2" type="ORF">P2G67_03975</name>
</gene>
<evidence type="ECO:0000313" key="3">
    <source>
        <dbReference type="Proteomes" id="UP001215503"/>
    </source>
</evidence>
<comment type="caution">
    <text evidence="2">The sequence shown here is derived from an EMBL/GenBank/DDBJ whole genome shotgun (WGS) entry which is preliminary data.</text>
</comment>
<sequence length="88" mass="9417">MFGLPSLTKLLVLAGIILAVWYGFRFVGKLDAARKVQAKQQGRGPKANKGRAPRAAVPDAEEMVACPACRAYVPATNPSNCGRPDCPY</sequence>
<keyword evidence="3" id="KW-1185">Reference proteome</keyword>
<protein>
    <submittedName>
        <fullName evidence="2">Uncharacterized protein</fullName>
    </submittedName>
</protein>
<keyword evidence="1" id="KW-0472">Membrane</keyword>
<proteinExistence type="predicted"/>
<dbReference type="EMBL" id="JARHUD010000002">
    <property type="protein sequence ID" value="MDF2095130.1"/>
    <property type="molecule type" value="Genomic_DNA"/>
</dbReference>
<feature type="transmembrane region" description="Helical" evidence="1">
    <location>
        <begin position="6"/>
        <end position="24"/>
    </location>
</feature>
<evidence type="ECO:0000313" key="2">
    <source>
        <dbReference type="EMBL" id="MDF2095130.1"/>
    </source>
</evidence>
<organism evidence="2 3">
    <name type="scientific">Aquibaculum arenosum</name>
    <dbReference type="NCBI Taxonomy" id="3032591"/>
    <lineage>
        <taxon>Bacteria</taxon>
        <taxon>Pseudomonadati</taxon>
        <taxon>Pseudomonadota</taxon>
        <taxon>Alphaproteobacteria</taxon>
        <taxon>Rhodospirillales</taxon>
        <taxon>Rhodovibrionaceae</taxon>
        <taxon>Aquibaculum</taxon>
    </lineage>
</organism>
<accession>A0ABT5YJL9</accession>